<sequence>MIHLILGNPKDVHVSHLTQALTERDSIVFHLNSRLLPVQLKAAWDSQIQNCYFTLTDGYKLQVENIHSIFLRRISDPCVPSLGNSKQERIAFDDSMTTLRVILKSSPAFWVNNWEISYRIHEEKPLQLASAKKLGINIPATLTTNDPEQISNFAESKEKVIFKPVCGGAWTQTLTSYHLEPKRLNIALKISPVTFQEYIPGTNIRTYVIDRSVYSAEVKSEAVDFRKDKKCQLIPFDLPDNICQQSLDIAKELGLVWTAIDWRLTPDQEYFFLEANSNPLFLYFERTTGFPITNELANLLTKQH</sequence>
<name>A0AAU8J6Y5_9CYAN</name>
<evidence type="ECO:0000256" key="1">
    <source>
        <dbReference type="PROSITE-ProRule" id="PRU00409"/>
    </source>
</evidence>
<dbReference type="GO" id="GO:0005524">
    <property type="term" value="F:ATP binding"/>
    <property type="evidence" value="ECO:0007669"/>
    <property type="project" value="UniProtKB-UniRule"/>
</dbReference>
<dbReference type="PANTHER" id="PTHR21621">
    <property type="entry name" value="RIBOSOMAL PROTEIN S6 MODIFICATION PROTEIN"/>
    <property type="match status" value="1"/>
</dbReference>
<accession>A0AAU8J6Y5</accession>
<dbReference type="SUPFAM" id="SSF56059">
    <property type="entry name" value="Glutathione synthetase ATP-binding domain-like"/>
    <property type="match status" value="1"/>
</dbReference>
<dbReference type="Pfam" id="PF08443">
    <property type="entry name" value="RimK"/>
    <property type="match status" value="1"/>
</dbReference>
<evidence type="ECO:0000259" key="2">
    <source>
        <dbReference type="PROSITE" id="PS50975"/>
    </source>
</evidence>
<dbReference type="InterPro" id="IPR011761">
    <property type="entry name" value="ATP-grasp"/>
</dbReference>
<evidence type="ECO:0000313" key="3">
    <source>
        <dbReference type="EMBL" id="XCM34560.1"/>
    </source>
</evidence>
<dbReference type="Gene3D" id="3.30.470.20">
    <property type="entry name" value="ATP-grasp fold, B domain"/>
    <property type="match status" value="1"/>
</dbReference>
<dbReference type="AlphaFoldDB" id="A0AAU8J6Y5"/>
<dbReference type="GO" id="GO:0046872">
    <property type="term" value="F:metal ion binding"/>
    <property type="evidence" value="ECO:0007669"/>
    <property type="project" value="InterPro"/>
</dbReference>
<dbReference type="Pfam" id="PF21068">
    <property type="entry name" value="ATPgraspMvdD"/>
    <property type="match status" value="1"/>
</dbReference>
<feature type="domain" description="ATP-grasp" evidence="2">
    <location>
        <begin position="128"/>
        <end position="301"/>
    </location>
</feature>
<gene>
    <name evidence="3" type="ORF">ABWT76_003166</name>
</gene>
<dbReference type="EMBL" id="CP159837">
    <property type="protein sequence ID" value="XCM34560.1"/>
    <property type="molecule type" value="Genomic_DNA"/>
</dbReference>
<dbReference type="PROSITE" id="PS50975">
    <property type="entry name" value="ATP_GRASP"/>
    <property type="match status" value="1"/>
</dbReference>
<keyword evidence="1" id="KW-0067">ATP-binding</keyword>
<organism evidence="3">
    <name type="scientific">Planktothricoides raciborskii GIHE-MW2</name>
    <dbReference type="NCBI Taxonomy" id="2792601"/>
    <lineage>
        <taxon>Bacteria</taxon>
        <taxon>Bacillati</taxon>
        <taxon>Cyanobacteriota</taxon>
        <taxon>Cyanophyceae</taxon>
        <taxon>Oscillatoriophycideae</taxon>
        <taxon>Oscillatoriales</taxon>
        <taxon>Oscillatoriaceae</taxon>
        <taxon>Planktothricoides</taxon>
    </lineage>
</organism>
<dbReference type="RefSeq" id="WP_354634619.1">
    <property type="nucleotide sequence ID" value="NZ_CP159837.1"/>
</dbReference>
<dbReference type="GO" id="GO:0018169">
    <property type="term" value="F:ribosomal S6-glutamic acid ligase activity"/>
    <property type="evidence" value="ECO:0007669"/>
    <property type="project" value="TreeGrafter"/>
</dbReference>
<proteinExistence type="predicted"/>
<dbReference type="PANTHER" id="PTHR21621:SF0">
    <property type="entry name" value="BETA-CITRYLGLUTAMATE SYNTHASE B-RELATED"/>
    <property type="match status" value="1"/>
</dbReference>
<dbReference type="GO" id="GO:0009432">
    <property type="term" value="P:SOS response"/>
    <property type="evidence" value="ECO:0007669"/>
    <property type="project" value="TreeGrafter"/>
</dbReference>
<protein>
    <recommendedName>
        <fullName evidence="2">ATP-grasp domain-containing protein</fullName>
    </recommendedName>
</protein>
<dbReference type="GO" id="GO:0005737">
    <property type="term" value="C:cytoplasm"/>
    <property type="evidence" value="ECO:0007669"/>
    <property type="project" value="TreeGrafter"/>
</dbReference>
<keyword evidence="1" id="KW-0547">Nucleotide-binding</keyword>
<reference evidence="3" key="1">
    <citation type="submission" date="2024-07" db="EMBL/GenBank/DDBJ databases">
        <authorList>
            <person name="Kim Y.J."/>
            <person name="Jeong J.Y."/>
        </authorList>
    </citation>
    <scope>NUCLEOTIDE SEQUENCE</scope>
    <source>
        <strain evidence="3">GIHE-MW2</strain>
    </source>
</reference>
<dbReference type="InterPro" id="IPR048936">
    <property type="entry name" value="MvdD-like_ATPgrasp"/>
</dbReference>
<dbReference type="InterPro" id="IPR013651">
    <property type="entry name" value="ATP-grasp_RimK-type"/>
</dbReference>